<sequence>MQMGSETELQLSGSLPVANVQALAAECQTEIPPRYLRQPDELGQLWPSTVAPQIPVIDMSKLGNGSSRKETEMERLHYASKDWGFFQLINHGIPEEVIQDMKNNMEEFFKLSLPEKMAYEQLPNASFTAEVQVLAKAPCIFQDNIAEVFIRAFES</sequence>
<reference evidence="2" key="1">
    <citation type="journal article" date="2023" name="Front. Plant Sci.">
        <title>Chromosomal-level genome assembly of Melastoma candidum provides insights into trichome evolution.</title>
        <authorList>
            <person name="Zhong Y."/>
            <person name="Wu W."/>
            <person name="Sun C."/>
            <person name="Zou P."/>
            <person name="Liu Y."/>
            <person name="Dai S."/>
            <person name="Zhou R."/>
        </authorList>
    </citation>
    <scope>NUCLEOTIDE SEQUENCE [LARGE SCALE GENOMIC DNA]</scope>
</reference>
<keyword evidence="2" id="KW-1185">Reference proteome</keyword>
<accession>A0ACB9LNT1</accession>
<dbReference type="Proteomes" id="UP001057402">
    <property type="component" value="Chromosome 11"/>
</dbReference>
<name>A0ACB9LNT1_9MYRT</name>
<proteinExistence type="predicted"/>
<evidence type="ECO:0000313" key="1">
    <source>
        <dbReference type="EMBL" id="KAI4312913.1"/>
    </source>
</evidence>
<evidence type="ECO:0000313" key="2">
    <source>
        <dbReference type="Proteomes" id="UP001057402"/>
    </source>
</evidence>
<gene>
    <name evidence="1" type="ORF">MLD38_037701</name>
</gene>
<comment type="caution">
    <text evidence="1">The sequence shown here is derived from an EMBL/GenBank/DDBJ whole genome shotgun (WGS) entry which is preliminary data.</text>
</comment>
<dbReference type="EMBL" id="CM042890">
    <property type="protein sequence ID" value="KAI4312913.1"/>
    <property type="molecule type" value="Genomic_DNA"/>
</dbReference>
<protein>
    <submittedName>
        <fullName evidence="1">Uncharacterized protein</fullName>
    </submittedName>
</protein>
<organism evidence="1 2">
    <name type="scientific">Melastoma candidum</name>
    <dbReference type="NCBI Taxonomy" id="119954"/>
    <lineage>
        <taxon>Eukaryota</taxon>
        <taxon>Viridiplantae</taxon>
        <taxon>Streptophyta</taxon>
        <taxon>Embryophyta</taxon>
        <taxon>Tracheophyta</taxon>
        <taxon>Spermatophyta</taxon>
        <taxon>Magnoliopsida</taxon>
        <taxon>eudicotyledons</taxon>
        <taxon>Gunneridae</taxon>
        <taxon>Pentapetalae</taxon>
        <taxon>rosids</taxon>
        <taxon>malvids</taxon>
        <taxon>Myrtales</taxon>
        <taxon>Melastomataceae</taxon>
        <taxon>Melastomatoideae</taxon>
        <taxon>Melastomateae</taxon>
        <taxon>Melastoma</taxon>
    </lineage>
</organism>